<evidence type="ECO:0000313" key="1">
    <source>
        <dbReference type="EMBL" id="MBC5707174.1"/>
    </source>
</evidence>
<sequence>MDEMNKYLMEELMLKKLAEVYKHLRKPNLNMVLFGASLLLTSQNMMDSQPRKTG</sequence>
<accession>A0ABR7H1T0</accession>
<dbReference type="EMBL" id="JACOPB010000001">
    <property type="protein sequence ID" value="MBC5707174.1"/>
    <property type="molecule type" value="Genomic_DNA"/>
</dbReference>
<proteinExistence type="predicted"/>
<protein>
    <submittedName>
        <fullName evidence="1">Uncharacterized protein</fullName>
    </submittedName>
</protein>
<reference evidence="1 2" key="1">
    <citation type="submission" date="2020-08" db="EMBL/GenBank/DDBJ databases">
        <title>Genome public.</title>
        <authorList>
            <person name="Liu C."/>
            <person name="Sun Q."/>
        </authorList>
    </citation>
    <scope>NUCLEOTIDE SEQUENCE [LARGE SCALE GENOMIC DNA]</scope>
    <source>
        <strain evidence="1 2">NSJ-66</strain>
    </source>
</reference>
<comment type="caution">
    <text evidence="1">The sequence shown here is derived from an EMBL/GenBank/DDBJ whole genome shotgun (WGS) entry which is preliminary data.</text>
</comment>
<keyword evidence="2" id="KW-1185">Reference proteome</keyword>
<organism evidence="1 2">
    <name type="scientific">Hungatella hominis</name>
    <dbReference type="NCBI Taxonomy" id="2763050"/>
    <lineage>
        <taxon>Bacteria</taxon>
        <taxon>Bacillati</taxon>
        <taxon>Bacillota</taxon>
        <taxon>Clostridia</taxon>
        <taxon>Lachnospirales</taxon>
        <taxon>Lachnospiraceae</taxon>
        <taxon>Hungatella</taxon>
    </lineage>
</organism>
<dbReference type="RefSeq" id="WP_187019570.1">
    <property type="nucleotide sequence ID" value="NZ_JACOPB010000001.1"/>
</dbReference>
<evidence type="ECO:0000313" key="2">
    <source>
        <dbReference type="Proteomes" id="UP000634672"/>
    </source>
</evidence>
<name>A0ABR7H1T0_9FIRM</name>
<dbReference type="Proteomes" id="UP000634672">
    <property type="component" value="Unassembled WGS sequence"/>
</dbReference>
<gene>
    <name evidence="1" type="ORF">H8S75_04310</name>
</gene>